<proteinExistence type="predicted"/>
<evidence type="ECO:0000313" key="2">
    <source>
        <dbReference type="Proteomes" id="UP000184212"/>
    </source>
</evidence>
<dbReference type="EMBL" id="FQWQ01000002">
    <property type="protein sequence ID" value="SHH29947.1"/>
    <property type="molecule type" value="Genomic_DNA"/>
</dbReference>
<dbReference type="OrthoDB" id="1456570at2"/>
<accession>A0A1M5RUG4</accession>
<protein>
    <submittedName>
        <fullName evidence="1">Uncharacterized protein</fullName>
    </submittedName>
</protein>
<sequence>MSKEKIKAWDGEEFVLVISEDGYCFCPVCGEKSKDKDWRPYDEDGNPSYDICSCGFEFGFDDGGCPPYTKSWESYRKKWLNGEVEIIFGRRLSLAEKIEQLKNLG</sequence>
<reference evidence="1 2" key="1">
    <citation type="submission" date="2016-11" db="EMBL/GenBank/DDBJ databases">
        <authorList>
            <person name="Jaros S."/>
            <person name="Januszkiewicz K."/>
            <person name="Wedrychowicz H."/>
        </authorList>
    </citation>
    <scope>NUCLEOTIDE SEQUENCE [LARGE SCALE GENOMIC DNA]</scope>
    <source>
        <strain evidence="1 2">DSM 24574</strain>
    </source>
</reference>
<dbReference type="Proteomes" id="UP000184212">
    <property type="component" value="Unassembled WGS sequence"/>
</dbReference>
<dbReference type="AlphaFoldDB" id="A0A1M5RUG4"/>
<organism evidence="1 2">
    <name type="scientific">Chryseolinea serpens</name>
    <dbReference type="NCBI Taxonomy" id="947013"/>
    <lineage>
        <taxon>Bacteria</taxon>
        <taxon>Pseudomonadati</taxon>
        <taxon>Bacteroidota</taxon>
        <taxon>Cytophagia</taxon>
        <taxon>Cytophagales</taxon>
        <taxon>Fulvivirgaceae</taxon>
        <taxon>Chryseolinea</taxon>
    </lineage>
</organism>
<dbReference type="RefSeq" id="WP_073136567.1">
    <property type="nucleotide sequence ID" value="NZ_FQWQ01000002.1"/>
</dbReference>
<keyword evidence="2" id="KW-1185">Reference proteome</keyword>
<evidence type="ECO:0000313" key="1">
    <source>
        <dbReference type="EMBL" id="SHH29947.1"/>
    </source>
</evidence>
<name>A0A1M5RUG4_9BACT</name>
<gene>
    <name evidence="1" type="ORF">SAMN04488109_3589</name>
</gene>